<dbReference type="InterPro" id="IPR003010">
    <property type="entry name" value="C-N_Hydrolase"/>
</dbReference>
<comment type="catalytic activity">
    <reaction evidence="8">
        <text>N-terminal S-1,2-diacyl-sn-glyceryl-L-cysteinyl-[lipoprotein] + a glycerophospholipid = N-acyl-S-1,2-diacyl-sn-glyceryl-L-cysteinyl-[lipoprotein] + a 2-acyl-sn-glycero-3-phospholipid + H(+)</text>
        <dbReference type="Rhea" id="RHEA:48228"/>
        <dbReference type="Rhea" id="RHEA-COMP:14681"/>
        <dbReference type="Rhea" id="RHEA-COMP:14684"/>
        <dbReference type="ChEBI" id="CHEBI:15378"/>
        <dbReference type="ChEBI" id="CHEBI:136912"/>
        <dbReference type="ChEBI" id="CHEBI:140656"/>
        <dbReference type="ChEBI" id="CHEBI:140657"/>
        <dbReference type="ChEBI" id="CHEBI:140660"/>
        <dbReference type="EC" id="2.3.1.269"/>
    </reaction>
</comment>
<evidence type="ECO:0000259" key="10">
    <source>
        <dbReference type="PROSITE" id="PS50263"/>
    </source>
</evidence>
<comment type="subcellular location">
    <subcellularLocation>
        <location evidence="1 8">Cell membrane</location>
        <topology evidence="1 8">Multi-pass membrane protein</topology>
    </subcellularLocation>
</comment>
<dbReference type="SUPFAM" id="SSF56317">
    <property type="entry name" value="Carbon-nitrogen hydrolase"/>
    <property type="match status" value="1"/>
</dbReference>
<dbReference type="CDD" id="cd07571">
    <property type="entry name" value="ALP_N-acyl_transferase"/>
    <property type="match status" value="1"/>
</dbReference>
<feature type="transmembrane region" description="Helical" evidence="8">
    <location>
        <begin position="44"/>
        <end position="63"/>
    </location>
</feature>
<dbReference type="PANTHER" id="PTHR38686">
    <property type="entry name" value="APOLIPOPROTEIN N-ACYLTRANSFERASE"/>
    <property type="match status" value="1"/>
</dbReference>
<organism evidence="11 12">
    <name type="scientific">Patulibacter brassicae</name>
    <dbReference type="NCBI Taxonomy" id="1705717"/>
    <lineage>
        <taxon>Bacteria</taxon>
        <taxon>Bacillati</taxon>
        <taxon>Actinomycetota</taxon>
        <taxon>Thermoleophilia</taxon>
        <taxon>Solirubrobacterales</taxon>
        <taxon>Patulibacteraceae</taxon>
        <taxon>Patulibacter</taxon>
    </lineage>
</organism>
<evidence type="ECO:0000256" key="6">
    <source>
        <dbReference type="ARBA" id="ARBA00023136"/>
    </source>
</evidence>
<keyword evidence="5 8" id="KW-1133">Transmembrane helix</keyword>
<feature type="region of interest" description="Disordered" evidence="9">
    <location>
        <begin position="1"/>
        <end position="20"/>
    </location>
</feature>
<evidence type="ECO:0000256" key="3">
    <source>
        <dbReference type="ARBA" id="ARBA00022679"/>
    </source>
</evidence>
<keyword evidence="3 8" id="KW-0808">Transferase</keyword>
<name>A0ABU4VI91_9ACTN</name>
<feature type="transmembrane region" description="Helical" evidence="8">
    <location>
        <begin position="104"/>
        <end position="128"/>
    </location>
</feature>
<feature type="domain" description="CN hydrolase" evidence="10">
    <location>
        <begin position="240"/>
        <end position="494"/>
    </location>
</feature>
<evidence type="ECO:0000256" key="9">
    <source>
        <dbReference type="SAM" id="MobiDB-lite"/>
    </source>
</evidence>
<dbReference type="Pfam" id="PF00795">
    <property type="entry name" value="CN_hydrolase"/>
    <property type="match status" value="1"/>
</dbReference>
<evidence type="ECO:0000313" key="11">
    <source>
        <dbReference type="EMBL" id="MDX8151551.1"/>
    </source>
</evidence>
<evidence type="ECO:0000256" key="4">
    <source>
        <dbReference type="ARBA" id="ARBA00022692"/>
    </source>
</evidence>
<evidence type="ECO:0000256" key="8">
    <source>
        <dbReference type="HAMAP-Rule" id="MF_01148"/>
    </source>
</evidence>
<keyword evidence="6 8" id="KW-0472">Membrane</keyword>
<gene>
    <name evidence="8 11" type="primary">lnt</name>
    <name evidence="11" type="ORF">SK069_08115</name>
</gene>
<dbReference type="InterPro" id="IPR036526">
    <property type="entry name" value="C-N_Hydrolase_sf"/>
</dbReference>
<reference evidence="11 12" key="1">
    <citation type="submission" date="2023-11" db="EMBL/GenBank/DDBJ databases">
        <authorList>
            <person name="Xu M."/>
            <person name="Jiang T."/>
        </authorList>
    </citation>
    <scope>NUCLEOTIDE SEQUENCE [LARGE SCALE GENOMIC DNA]</scope>
    <source>
        <strain evidence="11 12">SD</strain>
    </source>
</reference>
<dbReference type="EC" id="2.3.1.269" evidence="8"/>
<dbReference type="HAMAP" id="MF_01148">
    <property type="entry name" value="Lnt"/>
    <property type="match status" value="1"/>
</dbReference>
<comment type="similarity">
    <text evidence="8">Belongs to the CN hydrolase family. Apolipoprotein N-acyltransferase subfamily.</text>
</comment>
<dbReference type="Gene3D" id="3.60.110.10">
    <property type="entry name" value="Carbon-nitrogen hydrolase"/>
    <property type="match status" value="1"/>
</dbReference>
<accession>A0ABU4VI91</accession>
<evidence type="ECO:0000256" key="7">
    <source>
        <dbReference type="ARBA" id="ARBA00023315"/>
    </source>
</evidence>
<comment type="pathway">
    <text evidence="8">Protein modification; lipoprotein biosynthesis (N-acyl transfer).</text>
</comment>
<dbReference type="InterPro" id="IPR004563">
    <property type="entry name" value="Apolipo_AcylTrfase"/>
</dbReference>
<evidence type="ECO:0000313" key="12">
    <source>
        <dbReference type="Proteomes" id="UP001277761"/>
    </source>
</evidence>
<comment type="caution">
    <text evidence="11">The sequence shown here is derived from an EMBL/GenBank/DDBJ whole genome shotgun (WGS) entry which is preliminary data.</text>
</comment>
<sequence length="535" mass="55902">MPRTGTPGAADAPRHATARRRGRTGALAAIGGAIGGLAPPPVSLTPLALLVALALLALAWRTADGWRTAALAGVVWAVIGQVVPLSFVVTTVQRFTDLGVVGGLAGLCLLLGVQSLPWAVGGAAHALLRRRLGSPELVAFPVAVLVACSLPRPFGWTPASILLDRPELVQTAEWLGERGTSVLVAAIIAVAVAVVPRSRSRPGAARVTVALLLASLLLGGLDRLGAARIASLDATAGRTVRVGLVDPDAPVHRRSAGPRDPRVLAPLRRLTIAAERRGAALVAWPESAYPIALPHASGRITGGSADPRAPGTRAPLLLGLETRDRRRRPYNSAAVSTSDGRLGRPYDKLALLPIGERLPLAGVLPFLDELFPNASNVSPGSGPRLLHAPLPRGPALRIGVLICFEAVRGDVARALAGVGDGPDLLANLSNDAWFRATTEPRLQELLARMRAIELRRPMVRATNGSPASVVDAAGRVRARRTGPAPAVLVADVPLRPADAPRTLHARLGDGPTWILALVVVLVTGPLRRRRAHQRT</sequence>
<feature type="transmembrane region" description="Helical" evidence="8">
    <location>
        <begin position="70"/>
        <end position="92"/>
    </location>
</feature>
<proteinExistence type="inferred from homology"/>
<keyword evidence="7 8" id="KW-0012">Acyltransferase</keyword>
<evidence type="ECO:0000256" key="2">
    <source>
        <dbReference type="ARBA" id="ARBA00022475"/>
    </source>
</evidence>
<dbReference type="RefSeq" id="WP_319953706.1">
    <property type="nucleotide sequence ID" value="NZ_JAXAVX010000003.1"/>
</dbReference>
<dbReference type="EMBL" id="JAXAVX010000003">
    <property type="protein sequence ID" value="MDX8151551.1"/>
    <property type="molecule type" value="Genomic_DNA"/>
</dbReference>
<comment type="caution">
    <text evidence="8">Lacks conserved residue(s) required for the propagation of feature annotation.</text>
</comment>
<protein>
    <recommendedName>
        <fullName evidence="8">Apolipoprotein N-acyltransferase</fullName>
        <shortName evidence="8">ALP N-acyltransferase</shortName>
        <ecNumber evidence="8">2.3.1.269</ecNumber>
    </recommendedName>
</protein>
<keyword evidence="12" id="KW-1185">Reference proteome</keyword>
<keyword evidence="4 8" id="KW-0812">Transmembrane</keyword>
<comment type="function">
    <text evidence="8">Catalyzes the phospholipid dependent N-acylation of the N-terminal cysteine of apolipoprotein, the last step in lipoprotein maturation.</text>
</comment>
<dbReference type="PANTHER" id="PTHR38686:SF1">
    <property type="entry name" value="APOLIPOPROTEIN N-ACYLTRANSFERASE"/>
    <property type="match status" value="1"/>
</dbReference>
<keyword evidence="2 8" id="KW-1003">Cell membrane</keyword>
<dbReference type="NCBIfam" id="TIGR00546">
    <property type="entry name" value="lnt"/>
    <property type="match status" value="1"/>
</dbReference>
<dbReference type="Proteomes" id="UP001277761">
    <property type="component" value="Unassembled WGS sequence"/>
</dbReference>
<dbReference type="InterPro" id="IPR045378">
    <property type="entry name" value="LNT_N"/>
</dbReference>
<dbReference type="Pfam" id="PF20154">
    <property type="entry name" value="LNT_N"/>
    <property type="match status" value="1"/>
</dbReference>
<evidence type="ECO:0000256" key="5">
    <source>
        <dbReference type="ARBA" id="ARBA00022989"/>
    </source>
</evidence>
<dbReference type="PROSITE" id="PS50263">
    <property type="entry name" value="CN_HYDROLASE"/>
    <property type="match status" value="1"/>
</dbReference>
<evidence type="ECO:0000256" key="1">
    <source>
        <dbReference type="ARBA" id="ARBA00004651"/>
    </source>
</evidence>